<organism evidence="1 2">
    <name type="scientific">Avena sativa</name>
    <name type="common">Oat</name>
    <dbReference type="NCBI Taxonomy" id="4498"/>
    <lineage>
        <taxon>Eukaryota</taxon>
        <taxon>Viridiplantae</taxon>
        <taxon>Streptophyta</taxon>
        <taxon>Embryophyta</taxon>
        <taxon>Tracheophyta</taxon>
        <taxon>Spermatophyta</taxon>
        <taxon>Magnoliopsida</taxon>
        <taxon>Liliopsida</taxon>
        <taxon>Poales</taxon>
        <taxon>Poaceae</taxon>
        <taxon>BOP clade</taxon>
        <taxon>Pooideae</taxon>
        <taxon>Poodae</taxon>
        <taxon>Poeae</taxon>
        <taxon>Poeae Chloroplast Group 1 (Aveneae type)</taxon>
        <taxon>Aveninae</taxon>
        <taxon>Avena</taxon>
    </lineage>
</organism>
<protein>
    <submittedName>
        <fullName evidence="1">Uncharacterized protein</fullName>
    </submittedName>
</protein>
<reference evidence="1" key="1">
    <citation type="submission" date="2021-05" db="EMBL/GenBank/DDBJ databases">
        <authorList>
            <person name="Scholz U."/>
            <person name="Mascher M."/>
            <person name="Fiebig A."/>
        </authorList>
    </citation>
    <scope>NUCLEOTIDE SEQUENCE [LARGE SCALE GENOMIC DNA]</scope>
</reference>
<dbReference type="EnsemblPlants" id="AVESA.00010b.r2.7CG0707440.1">
    <property type="protein sequence ID" value="AVESA.00010b.r2.7CG0707440.1.CDS"/>
    <property type="gene ID" value="AVESA.00010b.r2.7CG0707440"/>
</dbReference>
<evidence type="ECO:0000313" key="1">
    <source>
        <dbReference type="EnsemblPlants" id="AVESA.00010b.r2.7CG0707440.1.CDS"/>
    </source>
</evidence>
<accession>A0ACD6AA89</accession>
<reference evidence="1" key="2">
    <citation type="submission" date="2025-09" db="UniProtKB">
        <authorList>
            <consortium name="EnsemblPlants"/>
        </authorList>
    </citation>
    <scope>IDENTIFICATION</scope>
</reference>
<sequence length="736" mass="83427">MPSSSPGSRGQEFFPVDLSAAARRLLAFLRSAPADGAVGPRSVRRYEELWLPLAAEAAGGGGEEAAMLVPPPDVQLVWLCHCFHHESYSTYCTSRFGRLIDRPSILDAENEEYAADCCRDLWATRYPLEPFDLDYDDFDGTSLNAIDNRNANKEIVEIVQNYAGLAARFASPFVLQGVYHVAAQRRYMLFLDLIKKGVCAAIEDGRLVPSLDILLMWLAHQSFPVSYATDMTAMAIRANVTKMVVGYGEVVSEEVVERTRVLWEEAYDEPYDLSGSEVDAAAVGIAREAFYWEAAASEEDTNRLYKGLQPRFLMEVYVFLKGEFDSEHISKEFLRLRAHRCHRSLKLDKPMSSLSCKNWQKTWHLYCEFATQGLTIEVRRSTSGCFRNSKILKNISFSWNDMLHEKSLILTEELDARMRVMASITPPIQAPYLLKCVPDRVTDDGGAMISDVILRMRSYRPQEGRWLTRTVLDHGGKECFVIRMRIGRGIWRRGPETPMAVKWEDRSIEVREGSWSYIASATSVGYAPEKVVGTAMPTKDQQENKVVWNFSTGDVLTVWLGDDLNFQLQNKSSEEEARLLIGRRLSYAIDKDGTSKNHNEEEQYITLVRTSADHPDGRATVLLNWKLLAVEFLPKEDAVFVLLLCMAITRTMTEVRREDVAGLLVRRRIREPQVGQRDWGSVMLPNSPSLDPHFQPWYRNAVRVLSSADTVPNGVLPTKYSPTDGKDELYRQALIP</sequence>
<name>A0ACD6AA89_AVESA</name>
<dbReference type="Proteomes" id="UP001732700">
    <property type="component" value="Chromosome 7C"/>
</dbReference>
<keyword evidence="2" id="KW-1185">Reference proteome</keyword>
<proteinExistence type="predicted"/>
<evidence type="ECO:0000313" key="2">
    <source>
        <dbReference type="Proteomes" id="UP001732700"/>
    </source>
</evidence>